<feature type="transmembrane region" description="Helical" evidence="1">
    <location>
        <begin position="103"/>
        <end position="124"/>
    </location>
</feature>
<dbReference type="EMBL" id="JAAITA010000033">
    <property type="protein sequence ID" value="NSJ87380.1"/>
    <property type="molecule type" value="Genomic_DNA"/>
</dbReference>
<gene>
    <name evidence="2" type="ORF">G5A70_14655</name>
</gene>
<keyword evidence="1" id="KW-1133">Transmembrane helix</keyword>
<keyword evidence="3" id="KW-1185">Reference proteome</keyword>
<feature type="transmembrane region" description="Helical" evidence="1">
    <location>
        <begin position="191"/>
        <end position="215"/>
    </location>
</feature>
<dbReference type="Pfam" id="PF06161">
    <property type="entry name" value="DUF975"/>
    <property type="match status" value="1"/>
</dbReference>
<dbReference type="Proteomes" id="UP000822142">
    <property type="component" value="Unassembled WGS sequence"/>
</dbReference>
<evidence type="ECO:0000313" key="3">
    <source>
        <dbReference type="Proteomes" id="UP000822142"/>
    </source>
</evidence>
<evidence type="ECO:0000313" key="2">
    <source>
        <dbReference type="EMBL" id="NSJ87380.1"/>
    </source>
</evidence>
<dbReference type="RefSeq" id="WP_173750207.1">
    <property type="nucleotide sequence ID" value="NZ_JAAITA010000033.1"/>
</dbReference>
<accession>A0ABX2IFP9</accession>
<proteinExistence type="predicted"/>
<comment type="caution">
    <text evidence="2">The sequence shown here is derived from an EMBL/GenBank/DDBJ whole genome shotgun (WGS) entry which is preliminary data.</text>
</comment>
<name>A0ABX2IFP9_BLAHA</name>
<feature type="transmembrane region" description="Helical" evidence="1">
    <location>
        <begin position="136"/>
        <end position="159"/>
    </location>
</feature>
<feature type="transmembrane region" description="Helical" evidence="1">
    <location>
        <begin position="58"/>
        <end position="74"/>
    </location>
</feature>
<evidence type="ECO:0000256" key="1">
    <source>
        <dbReference type="SAM" id="Phobius"/>
    </source>
</evidence>
<feature type="transmembrane region" description="Helical" evidence="1">
    <location>
        <begin position="20"/>
        <end position="46"/>
    </location>
</feature>
<sequence length="252" mass="28296">MKRSSANLKTLARESLNGNFGLPILANLIIVVLVILFSMLVTAFLDTSSITSMITNQILLYMLSLLIALCNAGYGKMLLNMNRRQPYTISNLFYVFSHNPDRFLVVNLLFLLVQILFGLPLDILSYTTSDIETSMVFSMLTLLIQALVNLIVSTFFGLANYLLLDNPDMGAIAALKESLCLMKGNKGRYLYIQFSFLPLYLASVFTCYIGMLWLIPYMQTTMAYFYMDVAGELDAPKAAPKETPDSFINNPF</sequence>
<keyword evidence="1" id="KW-0812">Transmembrane</keyword>
<keyword evidence="1" id="KW-0472">Membrane</keyword>
<dbReference type="PANTHER" id="PTHR40076:SF1">
    <property type="entry name" value="MEMBRANE PROTEIN"/>
    <property type="match status" value="1"/>
</dbReference>
<reference evidence="2 3" key="1">
    <citation type="journal article" date="2020" name="Cell Host Microbe">
        <title>Functional and Genomic Variation between Human-Derived Isolates of Lachnospiraceae Reveals Inter- and Intra-Species Diversity.</title>
        <authorList>
            <person name="Sorbara M.T."/>
            <person name="Littmann E.R."/>
            <person name="Fontana E."/>
            <person name="Moody T.U."/>
            <person name="Kohout C.E."/>
            <person name="Gjonbalaj M."/>
            <person name="Eaton V."/>
            <person name="Seok R."/>
            <person name="Leiner I.M."/>
            <person name="Pamer E.G."/>
        </authorList>
    </citation>
    <scope>NUCLEOTIDE SEQUENCE [LARGE SCALE GENOMIC DNA]</scope>
    <source>
        <strain evidence="2 3">MSK.15.26</strain>
    </source>
</reference>
<dbReference type="InterPro" id="IPR010380">
    <property type="entry name" value="DUF975"/>
</dbReference>
<organism evidence="2 3">
    <name type="scientific">Blautia hansenii</name>
    <name type="common">Ruminococcus hansenii</name>
    <dbReference type="NCBI Taxonomy" id="1322"/>
    <lineage>
        <taxon>Bacteria</taxon>
        <taxon>Bacillati</taxon>
        <taxon>Bacillota</taxon>
        <taxon>Clostridia</taxon>
        <taxon>Lachnospirales</taxon>
        <taxon>Lachnospiraceae</taxon>
        <taxon>Blautia</taxon>
    </lineage>
</organism>
<protein>
    <submittedName>
        <fullName evidence="2">DUF975 family protein</fullName>
    </submittedName>
</protein>
<dbReference type="PANTHER" id="PTHR40076">
    <property type="entry name" value="MEMBRANE PROTEIN-RELATED"/>
    <property type="match status" value="1"/>
</dbReference>